<name>A0ABS1KR10_9BACT</name>
<keyword evidence="2" id="KW-1185">Reference proteome</keyword>
<dbReference type="RefSeq" id="WP_202008999.1">
    <property type="nucleotide sequence ID" value="NZ_JAERRB010000003.1"/>
</dbReference>
<dbReference type="Pfam" id="PF08889">
    <property type="entry name" value="WbqC"/>
    <property type="match status" value="1"/>
</dbReference>
<dbReference type="InterPro" id="IPR014985">
    <property type="entry name" value="WbqC"/>
</dbReference>
<reference evidence="1 2" key="1">
    <citation type="submission" date="2021-01" db="EMBL/GenBank/DDBJ databases">
        <title>Chryseolinea sp. Jin1 Genome sequencing and assembly.</title>
        <authorList>
            <person name="Kim I."/>
        </authorList>
    </citation>
    <scope>NUCLEOTIDE SEQUENCE [LARGE SCALE GENOMIC DNA]</scope>
    <source>
        <strain evidence="1 2">Jin1</strain>
    </source>
</reference>
<proteinExistence type="predicted"/>
<protein>
    <submittedName>
        <fullName evidence="1">WbqC family protein</fullName>
    </submittedName>
</protein>
<organism evidence="1 2">
    <name type="scientific">Chryseolinea lacunae</name>
    <dbReference type="NCBI Taxonomy" id="2801331"/>
    <lineage>
        <taxon>Bacteria</taxon>
        <taxon>Pseudomonadati</taxon>
        <taxon>Bacteroidota</taxon>
        <taxon>Cytophagia</taxon>
        <taxon>Cytophagales</taxon>
        <taxon>Fulvivirgaceae</taxon>
        <taxon>Chryseolinea</taxon>
    </lineage>
</organism>
<dbReference type="Proteomes" id="UP000613030">
    <property type="component" value="Unassembled WGS sequence"/>
</dbReference>
<evidence type="ECO:0000313" key="2">
    <source>
        <dbReference type="Proteomes" id="UP000613030"/>
    </source>
</evidence>
<comment type="caution">
    <text evidence="1">The sequence shown here is derived from an EMBL/GenBank/DDBJ whole genome shotgun (WGS) entry which is preliminary data.</text>
</comment>
<evidence type="ECO:0000313" key="1">
    <source>
        <dbReference type="EMBL" id="MBL0741628.1"/>
    </source>
</evidence>
<sequence>MTALIETQYLPPVAYFAALRAAHEIVLEKHEHYEKQTYRNRCYINTARGQETLIVPTTAKHGKVVITEVRVDYTQKWLNNHWRTLQSAYGKAPFFEYYSEDLEKILFKRHSFLYDLNYELLSMCLRWLKWDVSVKESLSYTKLPDQPKSDLRSAINPKKAANLSRFYQPAKYYQVFGNTFAENLSIVDLIFCEGPEAARIVQVSTVVK</sequence>
<gene>
    <name evidence="1" type="ORF">JI741_10385</name>
</gene>
<accession>A0ABS1KR10</accession>
<dbReference type="EMBL" id="JAERRB010000003">
    <property type="protein sequence ID" value="MBL0741628.1"/>
    <property type="molecule type" value="Genomic_DNA"/>
</dbReference>